<dbReference type="SUPFAM" id="SSF46894">
    <property type="entry name" value="C-terminal effector domain of the bipartite response regulators"/>
    <property type="match status" value="1"/>
</dbReference>
<sequence>MEFRILGPVGVWSGTTEVTLNGTKQRTMLARLLLAEGRVLSDYQLGEILWAKNPPETYQAQIYTYASRLRQRLGTDVQVVRKGCGYGLRLLNGRFDYHEFTRLSHLGRAALQMHRYEEASAALSSALDLWQGPTLTDVTDHLIEAEGPAIEEARMEALEGRITADLALGRHQEITAELVGLLGANPLRERLRAQLMLALYECDRQADAFAVFHDGRLQLEEELGVDPGATLLNTYQAILTGDLERLNPHAARSNAPSLFPAGRQTRFSMISGAS</sequence>
<dbReference type="InterPro" id="IPR005158">
    <property type="entry name" value="BTAD"/>
</dbReference>
<evidence type="ECO:0000256" key="5">
    <source>
        <dbReference type="PROSITE-ProRule" id="PRU01091"/>
    </source>
</evidence>
<dbReference type="EMBL" id="BOQL01000079">
    <property type="protein sequence ID" value="GIM79098.1"/>
    <property type="molecule type" value="Genomic_DNA"/>
</dbReference>
<dbReference type="InterPro" id="IPR016032">
    <property type="entry name" value="Sig_transdc_resp-reg_C-effctor"/>
</dbReference>
<dbReference type="GO" id="GO:0000160">
    <property type="term" value="P:phosphorelay signal transduction system"/>
    <property type="evidence" value="ECO:0007669"/>
    <property type="project" value="InterPro"/>
</dbReference>
<feature type="DNA-binding region" description="OmpR/PhoB-type" evidence="5">
    <location>
        <begin position="1"/>
        <end position="90"/>
    </location>
</feature>
<dbReference type="SMART" id="SM01043">
    <property type="entry name" value="BTAD"/>
    <property type="match status" value="1"/>
</dbReference>
<name>A0A919SXZ9_9ACTN</name>
<dbReference type="PROSITE" id="PS51755">
    <property type="entry name" value="OMPR_PHOB"/>
    <property type="match status" value="1"/>
</dbReference>
<comment type="caution">
    <text evidence="7">The sequence shown here is derived from an EMBL/GenBank/DDBJ whole genome shotgun (WGS) entry which is preliminary data.</text>
</comment>
<reference evidence="7" key="1">
    <citation type="submission" date="2021-03" db="EMBL/GenBank/DDBJ databases">
        <title>Whole genome shotgun sequence of Actinoplanes auranticolor NBRC 12245.</title>
        <authorList>
            <person name="Komaki H."/>
            <person name="Tamura T."/>
        </authorList>
    </citation>
    <scope>NUCLEOTIDE SEQUENCE</scope>
    <source>
        <strain evidence="7">NBRC 12245</strain>
    </source>
</reference>
<dbReference type="PANTHER" id="PTHR35807:SF1">
    <property type="entry name" value="TRANSCRIPTIONAL REGULATOR REDD"/>
    <property type="match status" value="1"/>
</dbReference>
<dbReference type="SMART" id="SM00862">
    <property type="entry name" value="Trans_reg_C"/>
    <property type="match status" value="1"/>
</dbReference>
<organism evidence="7 8">
    <name type="scientific">Actinoplanes auranticolor</name>
    <dbReference type="NCBI Taxonomy" id="47988"/>
    <lineage>
        <taxon>Bacteria</taxon>
        <taxon>Bacillati</taxon>
        <taxon>Actinomycetota</taxon>
        <taxon>Actinomycetes</taxon>
        <taxon>Micromonosporales</taxon>
        <taxon>Micromonosporaceae</taxon>
        <taxon>Actinoplanes</taxon>
    </lineage>
</organism>
<dbReference type="Gene3D" id="1.25.40.10">
    <property type="entry name" value="Tetratricopeptide repeat domain"/>
    <property type="match status" value="1"/>
</dbReference>
<gene>
    <name evidence="7" type="ORF">Aau02nite_84100</name>
</gene>
<comment type="similarity">
    <text evidence="1">Belongs to the AfsR/DnrI/RedD regulatory family.</text>
</comment>
<keyword evidence="3 5" id="KW-0238">DNA-binding</keyword>
<keyword evidence="4" id="KW-0804">Transcription</keyword>
<dbReference type="PANTHER" id="PTHR35807">
    <property type="entry name" value="TRANSCRIPTIONAL REGULATOR REDD-RELATED"/>
    <property type="match status" value="1"/>
</dbReference>
<dbReference type="Gene3D" id="1.10.10.10">
    <property type="entry name" value="Winged helix-like DNA-binding domain superfamily/Winged helix DNA-binding domain"/>
    <property type="match status" value="1"/>
</dbReference>
<keyword evidence="2" id="KW-0805">Transcription regulation</keyword>
<dbReference type="GO" id="GO:0003677">
    <property type="term" value="F:DNA binding"/>
    <property type="evidence" value="ECO:0007669"/>
    <property type="project" value="UniProtKB-UniRule"/>
</dbReference>
<dbReference type="InterPro" id="IPR001867">
    <property type="entry name" value="OmpR/PhoB-type_DNA-bd"/>
</dbReference>
<evidence type="ECO:0000256" key="4">
    <source>
        <dbReference type="ARBA" id="ARBA00023163"/>
    </source>
</evidence>
<protein>
    <recommendedName>
        <fullName evidence="6">OmpR/PhoB-type domain-containing protein</fullName>
    </recommendedName>
</protein>
<dbReference type="InterPro" id="IPR036388">
    <property type="entry name" value="WH-like_DNA-bd_sf"/>
</dbReference>
<accession>A0A919SXZ9</accession>
<dbReference type="CDD" id="cd15831">
    <property type="entry name" value="BTAD"/>
    <property type="match status" value="1"/>
</dbReference>
<evidence type="ECO:0000256" key="2">
    <source>
        <dbReference type="ARBA" id="ARBA00023015"/>
    </source>
</evidence>
<dbReference type="AlphaFoldDB" id="A0A919SXZ9"/>
<evidence type="ECO:0000313" key="7">
    <source>
        <dbReference type="EMBL" id="GIM79098.1"/>
    </source>
</evidence>
<proteinExistence type="inferred from homology"/>
<evidence type="ECO:0000259" key="6">
    <source>
        <dbReference type="PROSITE" id="PS51755"/>
    </source>
</evidence>
<dbReference type="Proteomes" id="UP000681340">
    <property type="component" value="Unassembled WGS sequence"/>
</dbReference>
<keyword evidence="8" id="KW-1185">Reference proteome</keyword>
<feature type="domain" description="OmpR/PhoB-type" evidence="6">
    <location>
        <begin position="1"/>
        <end position="90"/>
    </location>
</feature>
<evidence type="ECO:0000256" key="1">
    <source>
        <dbReference type="ARBA" id="ARBA00005820"/>
    </source>
</evidence>
<evidence type="ECO:0000256" key="3">
    <source>
        <dbReference type="ARBA" id="ARBA00023125"/>
    </source>
</evidence>
<dbReference type="InterPro" id="IPR051677">
    <property type="entry name" value="AfsR-DnrI-RedD_regulator"/>
</dbReference>
<dbReference type="Pfam" id="PF03704">
    <property type="entry name" value="BTAD"/>
    <property type="match status" value="1"/>
</dbReference>
<dbReference type="SUPFAM" id="SSF48452">
    <property type="entry name" value="TPR-like"/>
    <property type="match status" value="1"/>
</dbReference>
<dbReference type="InterPro" id="IPR011990">
    <property type="entry name" value="TPR-like_helical_dom_sf"/>
</dbReference>
<dbReference type="GO" id="GO:0006355">
    <property type="term" value="P:regulation of DNA-templated transcription"/>
    <property type="evidence" value="ECO:0007669"/>
    <property type="project" value="InterPro"/>
</dbReference>
<evidence type="ECO:0000313" key="8">
    <source>
        <dbReference type="Proteomes" id="UP000681340"/>
    </source>
</evidence>